<evidence type="ECO:0000256" key="5">
    <source>
        <dbReference type="ARBA" id="ARBA00022553"/>
    </source>
</evidence>
<keyword evidence="3 12" id="KW-0678">Repressor</keyword>
<keyword evidence="4 12" id="KW-0244">Early protein</keyword>
<feature type="cross-link" description="Glycyl lysine isopeptide (Lys-Gly) (interchain with G-Cter in SUMO)" evidence="12">
    <location>
        <position position="282"/>
    </location>
</feature>
<dbReference type="SUPFAM" id="SSF51332">
    <property type="entry name" value="E2 regulatory, transactivation domain"/>
    <property type="match status" value="1"/>
</dbReference>
<dbReference type="GO" id="GO:0006260">
    <property type="term" value="P:DNA replication"/>
    <property type="evidence" value="ECO:0007669"/>
    <property type="project" value="UniProtKB-KW"/>
</dbReference>
<accession>A0A2Z5ENC7</accession>
<comment type="similarity">
    <text evidence="12">Belongs to the papillomaviridae E2 protein family.</text>
</comment>
<comment type="subunit">
    <text evidence="12">Binds DNA as homodimer. Interacts with protein E1; this interaction greatly increases E1 DNA-binding activity. Interacts with protein L1; this interaction enhances E2-dependent replication and transcription activation. Interacts with protein L2; this interaction inhibits E2 transcriptional activity but not DNA replication function E2. Interacts with protein E7; this interaction inhibits E7 oncogenic activity. Interacts with host TAF1; this interaction modulates E2-dependent transcriptional regulation. Interacts with host BRD4; this interaction mediates E2 transcriptional activation function. Additionally, the interaction with host BRD4 on mitotic chromosomes mediates tethering of the viral genome. Interacts with host TOPBP1; this interaction is required for optimal viral DNA replication.</text>
</comment>
<evidence type="ECO:0000256" key="12">
    <source>
        <dbReference type="HAMAP-Rule" id="MF_04001"/>
    </source>
</evidence>
<organism evidence="16">
    <name type="scientific">Erethizon dorsatum papillomavirus 2</name>
    <dbReference type="NCBI Taxonomy" id="2268125"/>
    <lineage>
        <taxon>Viruses</taxon>
        <taxon>Monodnaviria</taxon>
        <taxon>Shotokuvirae</taxon>
        <taxon>Cossaviricota</taxon>
        <taxon>Papovaviricetes</taxon>
        <taxon>Zurhausenvirales</taxon>
        <taxon>Papillomaviridae</taxon>
    </lineage>
</organism>
<dbReference type="InterPro" id="IPR035975">
    <property type="entry name" value="E2/EBNA1_C_sf"/>
</dbReference>
<keyword evidence="6 12" id="KW-1048">Host nucleus</keyword>
<dbReference type="Gene3D" id="2.170.200.10">
    <property type="entry name" value="Papillomavirus E2 early protein domain"/>
    <property type="match status" value="1"/>
</dbReference>
<keyword evidence="12" id="KW-0832">Ubl conjugation</keyword>
<evidence type="ECO:0000313" key="16">
    <source>
        <dbReference type="EMBL" id="AXB87779.1"/>
    </source>
</evidence>
<dbReference type="InterPro" id="IPR012677">
    <property type="entry name" value="Nucleotide-bd_a/b_plait_sf"/>
</dbReference>
<dbReference type="InterPro" id="IPR000427">
    <property type="entry name" value="Papillomavirus_E2_C"/>
</dbReference>
<dbReference type="GO" id="GO:0003700">
    <property type="term" value="F:DNA-binding transcription factor activity"/>
    <property type="evidence" value="ECO:0007669"/>
    <property type="project" value="UniProtKB-UniRule"/>
</dbReference>
<feature type="region of interest" description="DNA-binding domain" evidence="12">
    <location>
        <begin position="275"/>
        <end position="368"/>
    </location>
</feature>
<dbReference type="GO" id="GO:0042025">
    <property type="term" value="C:host cell nucleus"/>
    <property type="evidence" value="ECO:0007669"/>
    <property type="project" value="UniProtKB-SubCell"/>
</dbReference>
<keyword evidence="9 12" id="KW-0238">DNA-binding</keyword>
<feature type="region of interest" description="Disordered" evidence="13">
    <location>
        <begin position="197"/>
        <end position="263"/>
    </location>
</feature>
<gene>
    <name evidence="12" type="primary">E2</name>
</gene>
<evidence type="ECO:0000256" key="3">
    <source>
        <dbReference type="ARBA" id="ARBA00022491"/>
    </source>
</evidence>
<dbReference type="GO" id="GO:0006275">
    <property type="term" value="P:regulation of DNA replication"/>
    <property type="evidence" value="ECO:0007669"/>
    <property type="project" value="UniProtKB-UniRule"/>
</dbReference>
<evidence type="ECO:0000256" key="8">
    <source>
        <dbReference type="ARBA" id="ARBA00023015"/>
    </source>
</evidence>
<feature type="domain" description="Papillomavirus E2 C-terminal" evidence="15">
    <location>
        <begin position="277"/>
        <end position="365"/>
    </location>
</feature>
<dbReference type="InterPro" id="IPR042503">
    <property type="entry name" value="Regulatory_protein_E2_N_1"/>
</dbReference>
<keyword evidence="8 12" id="KW-0805">Transcription regulation</keyword>
<keyword evidence="5 12" id="KW-0597">Phosphoprotein</keyword>
<dbReference type="GO" id="GO:0003677">
    <property type="term" value="F:DNA binding"/>
    <property type="evidence" value="ECO:0007669"/>
    <property type="project" value="UniProtKB-UniRule"/>
</dbReference>
<keyword evidence="7 12" id="KW-0235">DNA replication</keyword>
<keyword evidence="10 12" id="KW-0010">Activator</keyword>
<dbReference type="EMBL" id="MH376689">
    <property type="protein sequence ID" value="AXB87779.1"/>
    <property type="molecule type" value="Genomic_DNA"/>
</dbReference>
<proteinExistence type="inferred from homology"/>
<comment type="function">
    <text evidence="12">Plays a role in the initiation of viral DNA replication. A dimer of E2 interacts with a dimer of E1 in order to improve specificity of E1 DNA binding activity. Once the complex recognizes and binds DNA at specific sites, the E2 dimer is removed from DNA. E2 also regulates viral transcription through binding to the E2RE response element (5'-ACCNNNNNNGGT-3') present in multiple copies in the regulatory regions of the viral genome. Activates or represses transcription depending on E2RE's position with regards to proximal promoter elements including the TATA-box. Repression occurs by sterically hindering the assembly of the transcription initiation complex.</text>
</comment>
<comment type="similarity">
    <text evidence="2">Belongs to the papillomaviridae E8^E2C protein family.</text>
</comment>
<dbReference type="InterPro" id="IPR036050">
    <property type="entry name" value="Regulatory_protein_E2_N"/>
</dbReference>
<evidence type="ECO:0000256" key="7">
    <source>
        <dbReference type="ARBA" id="ARBA00022705"/>
    </source>
</evidence>
<evidence type="ECO:0000259" key="15">
    <source>
        <dbReference type="Pfam" id="PF00511"/>
    </source>
</evidence>
<dbReference type="GO" id="GO:0000166">
    <property type="term" value="F:nucleotide binding"/>
    <property type="evidence" value="ECO:0007669"/>
    <property type="project" value="UniProtKB-UniRule"/>
</dbReference>
<evidence type="ECO:0000256" key="4">
    <source>
        <dbReference type="ARBA" id="ARBA00022518"/>
    </source>
</evidence>
<evidence type="ECO:0000256" key="13">
    <source>
        <dbReference type="SAM" id="MobiDB-lite"/>
    </source>
</evidence>
<evidence type="ECO:0000259" key="14">
    <source>
        <dbReference type="Pfam" id="PF00508"/>
    </source>
</evidence>
<keyword evidence="12" id="KW-1017">Isopeptide bond</keyword>
<dbReference type="Pfam" id="PF00511">
    <property type="entry name" value="PPV_E2_C"/>
    <property type="match status" value="1"/>
</dbReference>
<protein>
    <recommendedName>
        <fullName evidence="12">Regulatory protein E2</fullName>
    </recommendedName>
</protein>
<evidence type="ECO:0000256" key="2">
    <source>
        <dbReference type="ARBA" id="ARBA00007794"/>
    </source>
</evidence>
<dbReference type="GO" id="GO:0006351">
    <property type="term" value="P:DNA-templated transcription"/>
    <property type="evidence" value="ECO:0007669"/>
    <property type="project" value="UniProtKB-UniRule"/>
</dbReference>
<feature type="domain" description="Papillomavirus E2 N-terminal" evidence="14">
    <location>
        <begin position="1"/>
        <end position="198"/>
    </location>
</feature>
<reference evidence="16" key="1">
    <citation type="submission" date="2018-05" db="EMBL/GenBank/DDBJ databases">
        <title>Genomic characterization of Erethizon dorsatum papillomavirus 2, a new papillomavirus species marked by its exceptional genome size.</title>
        <authorList>
            <person name="Vanmechelen B."/>
            <person name="Lockwood S.L."/>
            <person name="Schwartz S.L."/>
            <person name="Maes R."/>
            <person name="Maes P."/>
        </authorList>
    </citation>
    <scope>NUCLEOTIDE SEQUENCE [LARGE SCALE GENOMIC DNA]</scope>
    <source>
        <strain evidence="16">AZ-SWCC-2016</strain>
    </source>
</reference>
<dbReference type="InterPro" id="IPR001866">
    <property type="entry name" value="PPV_E2_N"/>
</dbReference>
<dbReference type="InterPro" id="IPR033668">
    <property type="entry name" value="Reg_prot_E2"/>
</dbReference>
<evidence type="ECO:0000256" key="11">
    <source>
        <dbReference type="ARBA" id="ARBA00023163"/>
    </source>
</evidence>
<dbReference type="HAMAP" id="MF_04001">
    <property type="entry name" value="PPV_E2"/>
    <property type="match status" value="1"/>
</dbReference>
<evidence type="ECO:0000256" key="6">
    <source>
        <dbReference type="ARBA" id="ARBA00022562"/>
    </source>
</evidence>
<dbReference type="InterPro" id="IPR042504">
    <property type="entry name" value="Regulatory_protein_E2_N_2"/>
</dbReference>
<evidence type="ECO:0000256" key="1">
    <source>
        <dbReference type="ARBA" id="ARBA00004147"/>
    </source>
</evidence>
<evidence type="ECO:0000256" key="10">
    <source>
        <dbReference type="ARBA" id="ARBA00023159"/>
    </source>
</evidence>
<comment type="PTM">
    <text evidence="12">Sumoylation plays a regulatory role in E2 transcriptional activity.</text>
</comment>
<comment type="PTM">
    <text evidence="12">Phosphorylated.</text>
</comment>
<sequence>MQTLEGRYNLLQEQLLNLFEKGSSELEDQIQYWDLQRQEQILLHYARKQGRSHIGMVTVPALSTSEYNAKVAIKVGLLLKSLAKSRYGREPWSMQETSSELVLDTKPKGLFKKEGTHVDVWYDKDPENGAQYVLWKYLYKDTEYGWVKLKSHVDYHGIYYKDETDEKIYYTSFDEDGVRYSTTGTWIVHFQNDTISSSREERDRSETTGSAGTETSRSERPPPPRSRGSAGGGGGERRRRSIEQAPNPTEVGQRRTSVPKHNLSRLKRLNLEARDPPVLILKGQANALKCWRHRQKCKREKLFVDISTTFAWSGCGVGVGAGAGARKNRQINSRLLVAFADSTHRDLFLKKIPIPKGCTYDYGNLSSL</sequence>
<name>A0A2Z5ENC7_9PAPI</name>
<dbReference type="Pfam" id="PF00508">
    <property type="entry name" value="PPV_E2_N"/>
    <property type="match status" value="1"/>
</dbReference>
<comment type="subcellular location">
    <subcellularLocation>
        <location evidence="1 12">Host nucleus</location>
    </subcellularLocation>
</comment>
<dbReference type="Proteomes" id="UP000290659">
    <property type="component" value="Segment"/>
</dbReference>
<dbReference type="Gene3D" id="1.10.287.30">
    <property type="entry name" value="E2 (early) protein, N terminal domain, subdomain 1"/>
    <property type="match status" value="1"/>
</dbReference>
<dbReference type="SUPFAM" id="SSF54957">
    <property type="entry name" value="Viral DNA-binding domain"/>
    <property type="match status" value="1"/>
</dbReference>
<dbReference type="Gene3D" id="3.30.70.330">
    <property type="match status" value="1"/>
</dbReference>
<comment type="caution">
    <text evidence="12">Lacks conserved residue(s) required for the propagation of feature annotation.</text>
</comment>
<dbReference type="GO" id="GO:0039693">
    <property type="term" value="P:viral DNA genome replication"/>
    <property type="evidence" value="ECO:0007669"/>
    <property type="project" value="UniProtKB-UniRule"/>
</dbReference>
<evidence type="ECO:0000256" key="9">
    <source>
        <dbReference type="ARBA" id="ARBA00023125"/>
    </source>
</evidence>
<keyword evidence="11 12" id="KW-0804">Transcription</keyword>